<dbReference type="EC" id="2.3.3.13" evidence="4"/>
<dbReference type="Pfam" id="PF00682">
    <property type="entry name" value="HMGL-like"/>
    <property type="match status" value="1"/>
</dbReference>
<dbReference type="InterPro" id="IPR000891">
    <property type="entry name" value="PYR_CT"/>
</dbReference>
<dbReference type="CDD" id="cd07941">
    <property type="entry name" value="DRE_TIM_LeuA3"/>
    <property type="match status" value="1"/>
</dbReference>
<dbReference type="PROSITE" id="PS00815">
    <property type="entry name" value="AIPM_HOMOCIT_SYNTH_1"/>
    <property type="match status" value="1"/>
</dbReference>
<dbReference type="SUPFAM" id="SSF110921">
    <property type="entry name" value="2-isopropylmalate synthase LeuA, allosteric (dimerisation) domain"/>
    <property type="match status" value="1"/>
</dbReference>
<accession>A0A178U5D5</accession>
<evidence type="ECO:0000256" key="8">
    <source>
        <dbReference type="ARBA" id="ARBA00022679"/>
    </source>
</evidence>
<dbReference type="SUPFAM" id="SSF51569">
    <property type="entry name" value="Aldolase"/>
    <property type="match status" value="1"/>
</dbReference>
<evidence type="ECO:0000256" key="9">
    <source>
        <dbReference type="ARBA" id="ARBA00023304"/>
    </source>
</evidence>
<feature type="domain" description="Pyruvate carboxyltransferase" evidence="12">
    <location>
        <begin position="5"/>
        <end position="269"/>
    </location>
</feature>
<dbReference type="InterPro" id="IPR013785">
    <property type="entry name" value="Aldolase_TIM"/>
</dbReference>
<sequence>MSTSISIFDTTLRDGTQGEGISLTAEDKIKIALKLDALGVHYIEGGNPGSNSKDIEFFRRARELNLRAKLTAFGSTRRKNSLCEQDVNLLNLVSSGAKAATLVGKTWDFHVHTALQTTLEENLAMIYDSLAYLKQHGLEAIFDSEHFFDGFKANPDYAIAALRKAQEAGADWIVLCDTNGGTLPNEIQDIVKQVRNSIQAPIGIHTHNDCELAVANTLAAVTAGARQIQGTINGYGERCGNANLCSILPTLQLKMGYQVVTPEQLGSLTSVARYVGEIANVVLPVNQPYVGTAAFAHKGGIHVSAILKDSKTYEHISPDLVGNKQRVLVSELAGQSNILSKAQEMGLAVSNDNANSREVIEKIKNLEHQGYQFEGADASLELLLRDAYGDAVEIFTVESFKILMEKSPSGNLTEAIVKLNVSGQQVYTVAEGNGPVNALDNALRKALTPFYPDINGIHLSDYKVRVLDEKDTTAAKVRVLIESTNFKESWSTVGVSSNVIEASWEALIDSIRYALLGMTQTSFSPESPRESLGLVNH</sequence>
<dbReference type="InterPro" id="IPR005675">
    <property type="entry name" value="Citramal_synthase"/>
</dbReference>
<keyword evidence="8 11" id="KW-0808">Transferase</keyword>
<evidence type="ECO:0000313" key="14">
    <source>
        <dbReference type="Proteomes" id="UP000078284"/>
    </source>
</evidence>
<dbReference type="AlphaFoldDB" id="A0A178U5D5"/>
<comment type="caution">
    <text evidence="13">The sequence shown here is derived from an EMBL/GenBank/DDBJ whole genome shotgun (WGS) entry which is preliminary data.</text>
</comment>
<dbReference type="Gene3D" id="1.10.238.260">
    <property type="match status" value="1"/>
</dbReference>
<dbReference type="Proteomes" id="UP000078284">
    <property type="component" value="Unassembled WGS sequence"/>
</dbReference>
<dbReference type="EMBL" id="LUHQ01000024">
    <property type="protein sequence ID" value="OAO89108.1"/>
    <property type="molecule type" value="Genomic_DNA"/>
</dbReference>
<dbReference type="GO" id="GO:0009098">
    <property type="term" value="P:L-leucine biosynthetic process"/>
    <property type="evidence" value="ECO:0007669"/>
    <property type="project" value="InterPro"/>
</dbReference>
<dbReference type="InterPro" id="IPR036230">
    <property type="entry name" value="LeuA_allosteric_dom_sf"/>
</dbReference>
<dbReference type="InterPro" id="IPR002034">
    <property type="entry name" value="AIPM/Hcit_synth_CS"/>
</dbReference>
<evidence type="ECO:0000256" key="11">
    <source>
        <dbReference type="RuleBase" id="RU003523"/>
    </source>
</evidence>
<dbReference type="InterPro" id="IPR013709">
    <property type="entry name" value="2-isopropylmalate_synth_dimer"/>
</dbReference>
<dbReference type="Gene3D" id="3.30.160.270">
    <property type="match status" value="1"/>
</dbReference>
<protein>
    <recommendedName>
        <fullName evidence="5">(R)-citramalate synthase</fullName>
        <ecNumber evidence="4">2.3.3.13</ecNumber>
        <ecNumber evidence="10">2.3.3.21</ecNumber>
    </recommendedName>
</protein>
<keyword evidence="6" id="KW-0028">Amino-acid biosynthesis</keyword>
<comment type="catalytic activity">
    <reaction evidence="1">
        <text>3-methyl-2-oxobutanoate + acetyl-CoA + H2O = (2S)-2-isopropylmalate + CoA + H(+)</text>
        <dbReference type="Rhea" id="RHEA:21524"/>
        <dbReference type="ChEBI" id="CHEBI:1178"/>
        <dbReference type="ChEBI" id="CHEBI:11851"/>
        <dbReference type="ChEBI" id="CHEBI:15377"/>
        <dbReference type="ChEBI" id="CHEBI:15378"/>
        <dbReference type="ChEBI" id="CHEBI:57287"/>
        <dbReference type="ChEBI" id="CHEBI:57288"/>
        <dbReference type="EC" id="2.3.3.13"/>
    </reaction>
</comment>
<keyword evidence="9" id="KW-0100">Branched-chain amino acid biosynthesis</keyword>
<dbReference type="GO" id="GO:0009097">
    <property type="term" value="P:isoleucine biosynthetic process"/>
    <property type="evidence" value="ECO:0007669"/>
    <property type="project" value="UniProtKB-UniPathway"/>
</dbReference>
<dbReference type="NCBIfam" id="TIGR00977">
    <property type="entry name" value="citramal_synth"/>
    <property type="match status" value="1"/>
</dbReference>
<evidence type="ECO:0000256" key="1">
    <source>
        <dbReference type="ARBA" id="ARBA00000064"/>
    </source>
</evidence>
<evidence type="ECO:0000256" key="6">
    <source>
        <dbReference type="ARBA" id="ARBA00022605"/>
    </source>
</evidence>
<evidence type="ECO:0000256" key="5">
    <source>
        <dbReference type="ARBA" id="ARBA00022325"/>
    </source>
</evidence>
<evidence type="ECO:0000256" key="3">
    <source>
        <dbReference type="ARBA" id="ARBA00006154"/>
    </source>
</evidence>
<dbReference type="EC" id="2.3.3.21" evidence="10"/>
<proteinExistence type="inferred from homology"/>
<dbReference type="SMART" id="SM00917">
    <property type="entry name" value="LeuA_dimer"/>
    <property type="match status" value="1"/>
</dbReference>
<dbReference type="Gene3D" id="3.20.20.70">
    <property type="entry name" value="Aldolase class I"/>
    <property type="match status" value="1"/>
</dbReference>
<organism evidence="13 14">
    <name type="scientific">Arabidopsis thaliana</name>
    <name type="common">Mouse-ear cress</name>
    <dbReference type="NCBI Taxonomy" id="3702"/>
    <lineage>
        <taxon>Eukaryota</taxon>
        <taxon>Viridiplantae</taxon>
        <taxon>Streptophyta</taxon>
        <taxon>Embryophyta</taxon>
        <taxon>Tracheophyta</taxon>
        <taxon>Spermatophyta</taxon>
        <taxon>Magnoliopsida</taxon>
        <taxon>eudicotyledons</taxon>
        <taxon>Gunneridae</taxon>
        <taxon>Pentapetalae</taxon>
        <taxon>rosids</taxon>
        <taxon>malvids</taxon>
        <taxon>Brassicales</taxon>
        <taxon>Brassicaceae</taxon>
        <taxon>Camelineae</taxon>
        <taxon>Arabidopsis</taxon>
    </lineage>
</organism>
<dbReference type="PANTHER" id="PTHR43538:SF1">
    <property type="entry name" value="(R)-CITRAMALATE SYNTHASE"/>
    <property type="match status" value="1"/>
</dbReference>
<dbReference type="GO" id="GO:0003852">
    <property type="term" value="F:2-isopropylmalate synthase activity"/>
    <property type="evidence" value="ECO:0007669"/>
    <property type="project" value="UniProtKB-EC"/>
</dbReference>
<dbReference type="InterPro" id="IPR054691">
    <property type="entry name" value="LeuA/HCS_post-cat"/>
</dbReference>
<evidence type="ECO:0000313" key="13">
    <source>
        <dbReference type="EMBL" id="OAO89108.1"/>
    </source>
</evidence>
<dbReference type="ExpressionAtlas" id="A0A178U5D5">
    <property type="expression patterns" value="baseline and differential"/>
</dbReference>
<dbReference type="Pfam" id="PF08502">
    <property type="entry name" value="LeuA_dimer"/>
    <property type="match status" value="1"/>
</dbReference>
<gene>
    <name evidence="13" type="ORF">AXX17_ATUG04410</name>
</gene>
<evidence type="ECO:0000259" key="12">
    <source>
        <dbReference type="PROSITE" id="PS50991"/>
    </source>
</evidence>
<evidence type="ECO:0000256" key="10">
    <source>
        <dbReference type="ARBA" id="ARBA00034330"/>
    </source>
</evidence>
<comment type="similarity">
    <text evidence="3 11">Belongs to the alpha-IPM synthase/homocitrate synthase family.</text>
</comment>
<dbReference type="PANTHER" id="PTHR43538">
    <property type="entry name" value="ALPHA-IPM SYNTHASE/HOMOCITRATE SYNTHASE"/>
    <property type="match status" value="1"/>
</dbReference>
<dbReference type="Pfam" id="PF22617">
    <property type="entry name" value="HCS_D2"/>
    <property type="match status" value="1"/>
</dbReference>
<comment type="pathway">
    <text evidence="2">Amino-acid biosynthesis; L-isoleucine biosynthesis; 2-oxobutanoate from pyruvate: step 1/3.</text>
</comment>
<dbReference type="UniPathway" id="UPA00047">
    <property type="reaction ID" value="UER00066"/>
</dbReference>
<evidence type="ECO:0000256" key="7">
    <source>
        <dbReference type="ARBA" id="ARBA00022624"/>
    </source>
</evidence>
<keyword evidence="7" id="KW-0412">Isoleucine biosynthesis</keyword>
<evidence type="ECO:0000256" key="2">
    <source>
        <dbReference type="ARBA" id="ARBA00004743"/>
    </source>
</evidence>
<reference evidence="14" key="1">
    <citation type="journal article" date="2016" name="Proc. Natl. Acad. Sci. U.S.A.">
        <title>Chromosome-level assembly of Arabidopsis thaliana Ler reveals the extent of translocation and inversion polymorphisms.</title>
        <authorList>
            <person name="Zapata L."/>
            <person name="Ding J."/>
            <person name="Willing E.M."/>
            <person name="Hartwig B."/>
            <person name="Bezdan D."/>
            <person name="Jiao W.B."/>
            <person name="Patel V."/>
            <person name="Velikkakam James G."/>
            <person name="Koornneef M."/>
            <person name="Ossowski S."/>
            <person name="Schneeberger K."/>
        </authorList>
    </citation>
    <scope>NUCLEOTIDE SEQUENCE [LARGE SCALE GENOMIC DNA]</scope>
    <source>
        <strain evidence="14">cv. Landsberg erecta</strain>
    </source>
</reference>
<name>A0A178U5D5_ARATH</name>
<dbReference type="GO" id="GO:0043714">
    <property type="term" value="F:(R)-citramalate synthase activity"/>
    <property type="evidence" value="ECO:0007669"/>
    <property type="project" value="UniProtKB-EC"/>
</dbReference>
<evidence type="ECO:0000256" key="4">
    <source>
        <dbReference type="ARBA" id="ARBA00012973"/>
    </source>
</evidence>
<dbReference type="PROSITE" id="PS50991">
    <property type="entry name" value="PYR_CT"/>
    <property type="match status" value="1"/>
</dbReference>